<reference evidence="3 4" key="1">
    <citation type="journal article" date="2020" name="Mol. Plant">
        <title>The Chromosome-Based Rubber Tree Genome Provides New Insights into Spurge Genome Evolution and Rubber Biosynthesis.</title>
        <authorList>
            <person name="Liu J."/>
            <person name="Shi C."/>
            <person name="Shi C.C."/>
            <person name="Li W."/>
            <person name="Zhang Q.J."/>
            <person name="Zhang Y."/>
            <person name="Li K."/>
            <person name="Lu H.F."/>
            <person name="Shi C."/>
            <person name="Zhu S.T."/>
            <person name="Xiao Z.Y."/>
            <person name="Nan H."/>
            <person name="Yue Y."/>
            <person name="Zhu X.G."/>
            <person name="Wu Y."/>
            <person name="Hong X.N."/>
            <person name="Fan G.Y."/>
            <person name="Tong Y."/>
            <person name="Zhang D."/>
            <person name="Mao C.L."/>
            <person name="Liu Y.L."/>
            <person name="Hao S.J."/>
            <person name="Liu W.Q."/>
            <person name="Lv M.Q."/>
            <person name="Zhang H.B."/>
            <person name="Liu Y."/>
            <person name="Hu-Tang G.R."/>
            <person name="Wang J.P."/>
            <person name="Wang J.H."/>
            <person name="Sun Y.H."/>
            <person name="Ni S.B."/>
            <person name="Chen W.B."/>
            <person name="Zhang X.C."/>
            <person name="Jiao Y.N."/>
            <person name="Eichler E.E."/>
            <person name="Li G.H."/>
            <person name="Liu X."/>
            <person name="Gao L.Z."/>
        </authorList>
    </citation>
    <scope>NUCLEOTIDE SEQUENCE [LARGE SCALE GENOMIC DNA]</scope>
    <source>
        <strain evidence="4">cv. GT1</strain>
        <tissue evidence="3">Leaf</tissue>
    </source>
</reference>
<keyword evidence="1" id="KW-0378">Hydrolase</keyword>
<dbReference type="InterPro" id="IPR029058">
    <property type="entry name" value="AB_hydrolase_fold"/>
</dbReference>
<evidence type="ECO:0000313" key="3">
    <source>
        <dbReference type="EMBL" id="KAF2324370.1"/>
    </source>
</evidence>
<dbReference type="InterPro" id="IPR044819">
    <property type="entry name" value="OBL-like"/>
</dbReference>
<sequence>MAGGSYYDGEDFCHNKLLVDPEEASFLELIRLLFSSDIKSRRFVECPENQRQRDFSHRWLIFISVVAQKLLLYYRNPMAQMGHAIETWLNLVSSNGGLFRLMLKYLKGNVARPDRLSARFRSVVGNLDRRVEIETSIRADHRKYKSALALMAAKLSYENEAFINSIVTDHWNMKFLGFYNFWNGYQRLPSTQAFMLQDKDTDVNHIVVAFRGTNPFDAYAWCTDVDISWYELQGVGKIHRGFMKALGLQKDGWPKEISLGSEHLYAYYEIRRMLRDILSKNEKAKFIVTGHSLGGALAILFVAVLAIHKEAWLLDRMEGVYTFGQPRVGDRQFGNFMQDKLKENDVRYLRYVYCNDMVPRLPYDDASLLYKHFGPCLYYNSLYQGKVLWEEPNKNYFNLFWAIPKNLNAAWELIRSFIIPCVKGRNYGESWFMTLFRIIGLAIPGLSAHIPQDYDNSTRLGSLPPLELHQD</sequence>
<dbReference type="PANTHER" id="PTHR46086:SF28">
    <property type="entry name" value="FUNGAL LIPASE-LIKE DOMAIN-CONTAINING PROTEIN"/>
    <property type="match status" value="1"/>
</dbReference>
<protein>
    <recommendedName>
        <fullName evidence="2">Fungal lipase-type domain-containing protein</fullName>
    </recommendedName>
</protein>
<dbReference type="AlphaFoldDB" id="A0A6A6NGY9"/>
<dbReference type="GO" id="GO:0006629">
    <property type="term" value="P:lipid metabolic process"/>
    <property type="evidence" value="ECO:0007669"/>
    <property type="project" value="InterPro"/>
</dbReference>
<evidence type="ECO:0000259" key="2">
    <source>
        <dbReference type="Pfam" id="PF01764"/>
    </source>
</evidence>
<dbReference type="EMBL" id="JAAGAX010000001">
    <property type="protein sequence ID" value="KAF2324370.1"/>
    <property type="molecule type" value="Genomic_DNA"/>
</dbReference>
<evidence type="ECO:0000256" key="1">
    <source>
        <dbReference type="ARBA" id="ARBA00022801"/>
    </source>
</evidence>
<dbReference type="Pfam" id="PF01764">
    <property type="entry name" value="Lipase_3"/>
    <property type="match status" value="1"/>
</dbReference>
<dbReference type="SUPFAM" id="SSF53474">
    <property type="entry name" value="alpha/beta-Hydrolases"/>
    <property type="match status" value="1"/>
</dbReference>
<dbReference type="InterPro" id="IPR002921">
    <property type="entry name" value="Fungal_lipase-type"/>
</dbReference>
<organism evidence="3 4">
    <name type="scientific">Hevea brasiliensis</name>
    <name type="common">Para rubber tree</name>
    <name type="synonym">Siphonia brasiliensis</name>
    <dbReference type="NCBI Taxonomy" id="3981"/>
    <lineage>
        <taxon>Eukaryota</taxon>
        <taxon>Viridiplantae</taxon>
        <taxon>Streptophyta</taxon>
        <taxon>Embryophyta</taxon>
        <taxon>Tracheophyta</taxon>
        <taxon>Spermatophyta</taxon>
        <taxon>Magnoliopsida</taxon>
        <taxon>eudicotyledons</taxon>
        <taxon>Gunneridae</taxon>
        <taxon>Pentapetalae</taxon>
        <taxon>rosids</taxon>
        <taxon>fabids</taxon>
        <taxon>Malpighiales</taxon>
        <taxon>Euphorbiaceae</taxon>
        <taxon>Crotonoideae</taxon>
        <taxon>Micrandreae</taxon>
        <taxon>Hevea</taxon>
    </lineage>
</organism>
<dbReference type="Gene3D" id="3.40.50.1820">
    <property type="entry name" value="alpha/beta hydrolase"/>
    <property type="match status" value="1"/>
</dbReference>
<gene>
    <name evidence="3" type="ORF">GH714_013173</name>
</gene>
<comment type="caution">
    <text evidence="3">The sequence shown here is derived from an EMBL/GenBank/DDBJ whole genome shotgun (WGS) entry which is preliminary data.</text>
</comment>
<name>A0A6A6NGY9_HEVBR</name>
<feature type="domain" description="Fungal lipase-type" evidence="2">
    <location>
        <begin position="207"/>
        <end position="364"/>
    </location>
</feature>
<keyword evidence="4" id="KW-1185">Reference proteome</keyword>
<accession>A0A6A6NGY9</accession>
<dbReference type="CDD" id="cd00519">
    <property type="entry name" value="Lipase_3"/>
    <property type="match status" value="1"/>
</dbReference>
<dbReference type="GO" id="GO:0004806">
    <property type="term" value="F:triacylglycerol lipase activity"/>
    <property type="evidence" value="ECO:0007669"/>
    <property type="project" value="InterPro"/>
</dbReference>
<dbReference type="PANTHER" id="PTHR46086">
    <property type="entry name" value="ALPHA/BETA-HYDROLASES SUPERFAMILY PROTEIN"/>
    <property type="match status" value="1"/>
</dbReference>
<proteinExistence type="predicted"/>
<evidence type="ECO:0000313" key="4">
    <source>
        <dbReference type="Proteomes" id="UP000467840"/>
    </source>
</evidence>
<dbReference type="Proteomes" id="UP000467840">
    <property type="component" value="Chromosome 5"/>
</dbReference>